<dbReference type="InterPro" id="IPR012910">
    <property type="entry name" value="Plug_dom"/>
</dbReference>
<dbReference type="Pfam" id="PF00593">
    <property type="entry name" value="TonB_dep_Rec_b-barrel"/>
    <property type="match status" value="1"/>
</dbReference>
<feature type="domain" description="TonB-dependent receptor-like beta-barrel" evidence="13">
    <location>
        <begin position="298"/>
        <end position="765"/>
    </location>
</feature>
<sequence>MNSGLPGKIAATIKIALLVTIYSTTLPVQAQSGPALQEKQQQTQKRQLEEVIVTAQKREQSTLEVPVSVSAISGDNMRDIGATGIQDVVAYIPNLKFSADTDPILATVSIRGLGSNPLNTTFESSVGFVQDEVFYARPSYYSEMVFDIERLEVLRGPQGTLFGKNTVAGVFNVTSKTPGDELSTDIRLSAAGYGEERLEAGVTIPIADSFSSRISILSFKRDGELENTDIGGNYDDIDQLAGRVQFLVTPSDELKVLLSYVKSDQESNYWPQQLVSFEQHTADYLSQFDPEVEDDPFNQQLSQNTDGYVAKGSESFTLKTDYDIGHLIGLDDLTVTLVLGSSSLYINSVVDLDISPADITDLAVFSDSGQKSAELRFSGSTDKGLFGLGETVEYVAGLYYIDSRFEQIADLITGEDLASYLATPDFRQLAGQDANDTGALPDQFGAAAALAAGSIIGEDSYRLALDLESQAMALFGQFNWTINERWAVTPGIRFNQETKTVDLLGESTCNTKETTGCVLSTLLSAEEYNFTNLERTETDVSPKLSVQYFIDDSVNIFGTIAKGFKGGGFNGSSLTGQNLEYDAEQADTIELGMKGKIFDNTLLFSATLFQTKFDNLQVLIDTGTGVDVQNAAAATAEGVEADFRWLTPLEFLSVSGSLGYLNARYDEYDAAPTPVGSEEETQDLAGKRLANAQNSSLQISPEITLPLFGNVSLKVGIDLLYYGSQFSEIDLDDEVKFDPYTTYNGRVSVGDLDAGWLVSLGGTNLTDKDSLSRKSDTIFFPHTYHATQRPSRKVFLAVSYNW</sequence>
<dbReference type="EMBL" id="JAAWWK010000001">
    <property type="protein sequence ID" value="NKI15915.1"/>
    <property type="molecule type" value="Genomic_DNA"/>
</dbReference>
<dbReference type="SUPFAM" id="SSF56935">
    <property type="entry name" value="Porins"/>
    <property type="match status" value="1"/>
</dbReference>
<name>A0ABX1GAD8_9GAMM</name>
<dbReference type="PANTHER" id="PTHR32552:SF81">
    <property type="entry name" value="TONB-DEPENDENT OUTER MEMBRANE RECEPTOR"/>
    <property type="match status" value="1"/>
</dbReference>
<evidence type="ECO:0000256" key="2">
    <source>
        <dbReference type="ARBA" id="ARBA00022448"/>
    </source>
</evidence>
<keyword evidence="2 11" id="KW-0813">Transport</keyword>
<proteinExistence type="inferred from homology"/>
<keyword evidence="5 11" id="KW-0812">Transmembrane</keyword>
<comment type="subcellular location">
    <subcellularLocation>
        <location evidence="1 11">Cell outer membrane</location>
        <topology evidence="1 11">Multi-pass membrane protein</topology>
    </subcellularLocation>
</comment>
<evidence type="ECO:0000256" key="11">
    <source>
        <dbReference type="PROSITE-ProRule" id="PRU01360"/>
    </source>
</evidence>
<keyword evidence="8 12" id="KW-0798">TonB box</keyword>
<evidence type="ECO:0000256" key="12">
    <source>
        <dbReference type="RuleBase" id="RU003357"/>
    </source>
</evidence>
<dbReference type="Pfam" id="PF07715">
    <property type="entry name" value="Plug"/>
    <property type="match status" value="1"/>
</dbReference>
<comment type="caution">
    <text evidence="15">The sequence shown here is derived from an EMBL/GenBank/DDBJ whole genome shotgun (WGS) entry which is preliminary data.</text>
</comment>
<dbReference type="Proteomes" id="UP000765845">
    <property type="component" value="Unassembled WGS sequence"/>
</dbReference>
<evidence type="ECO:0000256" key="9">
    <source>
        <dbReference type="ARBA" id="ARBA00023136"/>
    </source>
</evidence>
<keyword evidence="9 11" id="KW-0472">Membrane</keyword>
<feature type="domain" description="TonB-dependent receptor plug" evidence="14">
    <location>
        <begin position="63"/>
        <end position="170"/>
    </location>
</feature>
<protein>
    <submittedName>
        <fullName evidence="15">TonB-dependent receptor</fullName>
    </submittedName>
</protein>
<dbReference type="InterPro" id="IPR000531">
    <property type="entry name" value="Beta-barrel_TonB"/>
</dbReference>
<keyword evidence="15" id="KW-0675">Receptor</keyword>
<evidence type="ECO:0000313" key="15">
    <source>
        <dbReference type="EMBL" id="NKI15915.1"/>
    </source>
</evidence>
<organism evidence="15 16">
    <name type="scientific">Spongiibacter thalassae</name>
    <dbReference type="NCBI Taxonomy" id="2721624"/>
    <lineage>
        <taxon>Bacteria</taxon>
        <taxon>Pseudomonadati</taxon>
        <taxon>Pseudomonadota</taxon>
        <taxon>Gammaproteobacteria</taxon>
        <taxon>Cellvibrionales</taxon>
        <taxon>Spongiibacteraceae</taxon>
        <taxon>Spongiibacter</taxon>
    </lineage>
</organism>
<keyword evidence="3 11" id="KW-1134">Transmembrane beta strand</keyword>
<dbReference type="InterPro" id="IPR036942">
    <property type="entry name" value="Beta-barrel_TonB_sf"/>
</dbReference>
<dbReference type="RefSeq" id="WP_168448469.1">
    <property type="nucleotide sequence ID" value="NZ_JAAWWK010000001.1"/>
</dbReference>
<evidence type="ECO:0000256" key="10">
    <source>
        <dbReference type="ARBA" id="ARBA00023237"/>
    </source>
</evidence>
<keyword evidence="4" id="KW-0410">Iron transport</keyword>
<evidence type="ECO:0000259" key="13">
    <source>
        <dbReference type="Pfam" id="PF00593"/>
    </source>
</evidence>
<keyword evidence="16" id="KW-1185">Reference proteome</keyword>
<reference evidence="15 16" key="1">
    <citation type="submission" date="2020-04" db="EMBL/GenBank/DDBJ databases">
        <authorList>
            <person name="Yoon J."/>
        </authorList>
    </citation>
    <scope>NUCLEOTIDE SEQUENCE [LARGE SCALE GENOMIC DNA]</scope>
    <source>
        <strain evidence="15 16">KMU-166</strain>
    </source>
</reference>
<evidence type="ECO:0000256" key="1">
    <source>
        <dbReference type="ARBA" id="ARBA00004571"/>
    </source>
</evidence>
<gene>
    <name evidence="15" type="ORF">HCU74_00655</name>
</gene>
<dbReference type="PROSITE" id="PS52016">
    <property type="entry name" value="TONB_DEPENDENT_REC_3"/>
    <property type="match status" value="1"/>
</dbReference>
<evidence type="ECO:0000256" key="3">
    <source>
        <dbReference type="ARBA" id="ARBA00022452"/>
    </source>
</evidence>
<keyword evidence="7" id="KW-0406">Ion transport</keyword>
<evidence type="ECO:0000313" key="16">
    <source>
        <dbReference type="Proteomes" id="UP000765845"/>
    </source>
</evidence>
<evidence type="ECO:0000256" key="8">
    <source>
        <dbReference type="ARBA" id="ARBA00023077"/>
    </source>
</evidence>
<evidence type="ECO:0000256" key="6">
    <source>
        <dbReference type="ARBA" id="ARBA00023004"/>
    </source>
</evidence>
<keyword evidence="6" id="KW-0408">Iron</keyword>
<dbReference type="InterPro" id="IPR039426">
    <property type="entry name" value="TonB-dep_rcpt-like"/>
</dbReference>
<dbReference type="PANTHER" id="PTHR32552">
    <property type="entry name" value="FERRICHROME IRON RECEPTOR-RELATED"/>
    <property type="match status" value="1"/>
</dbReference>
<evidence type="ECO:0000259" key="14">
    <source>
        <dbReference type="Pfam" id="PF07715"/>
    </source>
</evidence>
<accession>A0ABX1GAD8</accession>
<comment type="similarity">
    <text evidence="11 12">Belongs to the TonB-dependent receptor family.</text>
</comment>
<evidence type="ECO:0000256" key="7">
    <source>
        <dbReference type="ARBA" id="ARBA00023065"/>
    </source>
</evidence>
<evidence type="ECO:0000256" key="5">
    <source>
        <dbReference type="ARBA" id="ARBA00022692"/>
    </source>
</evidence>
<dbReference type="Gene3D" id="2.40.170.20">
    <property type="entry name" value="TonB-dependent receptor, beta-barrel domain"/>
    <property type="match status" value="1"/>
</dbReference>
<keyword evidence="10 11" id="KW-0998">Cell outer membrane</keyword>
<evidence type="ECO:0000256" key="4">
    <source>
        <dbReference type="ARBA" id="ARBA00022496"/>
    </source>
</evidence>